<proteinExistence type="predicted"/>
<name>A0AAD9CG02_DISEL</name>
<sequence length="67" mass="7723">MEQVLCVTLRDGTEMEQVLCVTLRDGTEKEQRRNREGTGVCVTLRDGTEKEQRYPPAALRLTCRRLL</sequence>
<organism evidence="1 2">
    <name type="scientific">Dissostichus eleginoides</name>
    <name type="common">Patagonian toothfish</name>
    <name type="synonym">Dissostichus amissus</name>
    <dbReference type="NCBI Taxonomy" id="100907"/>
    <lineage>
        <taxon>Eukaryota</taxon>
        <taxon>Metazoa</taxon>
        <taxon>Chordata</taxon>
        <taxon>Craniata</taxon>
        <taxon>Vertebrata</taxon>
        <taxon>Euteleostomi</taxon>
        <taxon>Actinopterygii</taxon>
        <taxon>Neopterygii</taxon>
        <taxon>Teleostei</taxon>
        <taxon>Neoteleostei</taxon>
        <taxon>Acanthomorphata</taxon>
        <taxon>Eupercaria</taxon>
        <taxon>Perciformes</taxon>
        <taxon>Notothenioidei</taxon>
        <taxon>Nototheniidae</taxon>
        <taxon>Dissostichus</taxon>
    </lineage>
</organism>
<keyword evidence="2" id="KW-1185">Reference proteome</keyword>
<comment type="caution">
    <text evidence="1">The sequence shown here is derived from an EMBL/GenBank/DDBJ whole genome shotgun (WGS) entry which is preliminary data.</text>
</comment>
<dbReference type="AlphaFoldDB" id="A0AAD9CG02"/>
<reference evidence="1" key="1">
    <citation type="submission" date="2023-04" db="EMBL/GenBank/DDBJ databases">
        <title>Chromosome-level genome of Chaenocephalus aceratus.</title>
        <authorList>
            <person name="Park H."/>
        </authorList>
    </citation>
    <scope>NUCLEOTIDE SEQUENCE</scope>
    <source>
        <strain evidence="1">DE</strain>
        <tissue evidence="1">Muscle</tissue>
    </source>
</reference>
<protein>
    <submittedName>
        <fullName evidence="1">Thiosulfate sulfurtransferase GlpE</fullName>
    </submittedName>
</protein>
<dbReference type="Proteomes" id="UP001228049">
    <property type="component" value="Unassembled WGS sequence"/>
</dbReference>
<accession>A0AAD9CG02</accession>
<dbReference type="EMBL" id="JASDAP010000006">
    <property type="protein sequence ID" value="KAK1901290.1"/>
    <property type="molecule type" value="Genomic_DNA"/>
</dbReference>
<evidence type="ECO:0000313" key="2">
    <source>
        <dbReference type="Proteomes" id="UP001228049"/>
    </source>
</evidence>
<evidence type="ECO:0000313" key="1">
    <source>
        <dbReference type="EMBL" id="KAK1901290.1"/>
    </source>
</evidence>
<gene>
    <name evidence="1" type="ORF">KUDE01_004259</name>
</gene>